<dbReference type="SUPFAM" id="SSF51395">
    <property type="entry name" value="FMN-linked oxidoreductases"/>
    <property type="match status" value="1"/>
</dbReference>
<evidence type="ECO:0000256" key="2">
    <source>
        <dbReference type="ARBA" id="ARBA00023002"/>
    </source>
</evidence>
<dbReference type="PANTHER" id="PTHR43656:SF2">
    <property type="entry name" value="BINDING OXIDOREDUCTASE, PUTATIVE (AFU_ORTHOLOGUE AFUA_2G08260)-RELATED"/>
    <property type="match status" value="1"/>
</dbReference>
<dbReference type="InterPro" id="IPR051799">
    <property type="entry name" value="NADH_flavin_oxidoreductase"/>
</dbReference>
<sequence length="410" mass="46277">MESKLFTPYKLGPIELRNRTIRSAAFENMAYGNRPSQDLYDYHTAVARGGVGMTTVAYCAVNKSGVSFDGQLWMREEIIPELKRLTDGIHAEGAKASIQLGHCGNMTHRHTCGCMPVGASGGFNLYSPTFVRALKEHEIEELVRDFGRAVNMCREAGFDCVEIHAGHGYLISQFLSPYTNKRKDKYGGSLENRMRFMKMVLHEVMRCAGDDIAVVVKTNMYDGFKSGMQEEECLTVAKEIEKCGVHAIVLSAGFVSKAPMHVMRGAMPLKTLRYYMNPWRYWWLKLGIAMVGRLMIPTVPFKEAYFLDTAKHFRAALKLPLIYVGGLVSRKKIDEVLDSGFELVQMARALVHDTDFVNKMKAADETYRSGCKHSNYCIGRMYTLEMRCHHCVANMPKSLQKEIDEAEANL</sequence>
<dbReference type="Gene3D" id="3.20.20.70">
    <property type="entry name" value="Aldolase class I"/>
    <property type="match status" value="1"/>
</dbReference>
<dbReference type="AlphaFoldDB" id="A0A940DKB2"/>
<dbReference type="Pfam" id="PF00724">
    <property type="entry name" value="Oxidored_FMN"/>
    <property type="match status" value="1"/>
</dbReference>
<dbReference type="Proteomes" id="UP000712007">
    <property type="component" value="Unassembled WGS sequence"/>
</dbReference>
<comment type="caution">
    <text evidence="4">The sequence shown here is derived from an EMBL/GenBank/DDBJ whole genome shotgun (WGS) entry which is preliminary data.</text>
</comment>
<proteinExistence type="predicted"/>
<evidence type="ECO:0000313" key="5">
    <source>
        <dbReference type="Proteomes" id="UP000712007"/>
    </source>
</evidence>
<dbReference type="GO" id="GO:0016491">
    <property type="term" value="F:oxidoreductase activity"/>
    <property type="evidence" value="ECO:0007669"/>
    <property type="project" value="UniProtKB-KW"/>
</dbReference>
<reference evidence="4" key="1">
    <citation type="submission" date="2020-10" db="EMBL/GenBank/DDBJ databases">
        <authorList>
            <person name="Gilroy R."/>
        </authorList>
    </citation>
    <scope>NUCLEOTIDE SEQUENCE</scope>
    <source>
        <strain evidence="4">3924</strain>
    </source>
</reference>
<keyword evidence="2" id="KW-0560">Oxidoreductase</keyword>
<dbReference type="InterPro" id="IPR013785">
    <property type="entry name" value="Aldolase_TIM"/>
</dbReference>
<keyword evidence="1" id="KW-0285">Flavoprotein</keyword>
<dbReference type="PANTHER" id="PTHR43656">
    <property type="entry name" value="BINDING OXIDOREDUCTASE, PUTATIVE (AFU_ORTHOLOGUE AFUA_2G08260)-RELATED"/>
    <property type="match status" value="1"/>
</dbReference>
<evidence type="ECO:0000256" key="1">
    <source>
        <dbReference type="ARBA" id="ARBA00022630"/>
    </source>
</evidence>
<accession>A0A940DKB2</accession>
<reference evidence="4" key="2">
    <citation type="journal article" date="2021" name="PeerJ">
        <title>Extensive microbial diversity within the chicken gut microbiome revealed by metagenomics and culture.</title>
        <authorList>
            <person name="Gilroy R."/>
            <person name="Ravi A."/>
            <person name="Getino M."/>
            <person name="Pursley I."/>
            <person name="Horton D.L."/>
            <person name="Alikhan N.F."/>
            <person name="Baker D."/>
            <person name="Gharbi K."/>
            <person name="Hall N."/>
            <person name="Watson M."/>
            <person name="Adriaenssens E.M."/>
            <person name="Foster-Nyarko E."/>
            <person name="Jarju S."/>
            <person name="Secka A."/>
            <person name="Antonio M."/>
            <person name="Oren A."/>
            <person name="Chaudhuri R.R."/>
            <person name="La Ragione R."/>
            <person name="Hildebrand F."/>
            <person name="Pallen M.J."/>
        </authorList>
    </citation>
    <scope>NUCLEOTIDE SEQUENCE</scope>
    <source>
        <strain evidence="4">3924</strain>
    </source>
</reference>
<protein>
    <submittedName>
        <fullName evidence="4">NADH:flavin oxidoreductase</fullName>
    </submittedName>
</protein>
<gene>
    <name evidence="4" type="ORF">IAC51_07730</name>
</gene>
<name>A0A940DKB2_9BACT</name>
<dbReference type="InterPro" id="IPR001155">
    <property type="entry name" value="OxRdtase_FMN_N"/>
</dbReference>
<dbReference type="EMBL" id="JADIMV010000133">
    <property type="protein sequence ID" value="MBO8440525.1"/>
    <property type="molecule type" value="Genomic_DNA"/>
</dbReference>
<feature type="domain" description="NADH:flavin oxidoreductase/NADH oxidase N-terminal" evidence="3">
    <location>
        <begin position="4"/>
        <end position="252"/>
    </location>
</feature>
<evidence type="ECO:0000313" key="4">
    <source>
        <dbReference type="EMBL" id="MBO8440525.1"/>
    </source>
</evidence>
<dbReference type="GO" id="GO:0010181">
    <property type="term" value="F:FMN binding"/>
    <property type="evidence" value="ECO:0007669"/>
    <property type="project" value="InterPro"/>
</dbReference>
<organism evidence="4 5">
    <name type="scientific">Candidatus Aphodosoma intestinipullorum</name>
    <dbReference type="NCBI Taxonomy" id="2840674"/>
    <lineage>
        <taxon>Bacteria</taxon>
        <taxon>Pseudomonadati</taxon>
        <taxon>Bacteroidota</taxon>
        <taxon>Bacteroidia</taxon>
        <taxon>Bacteroidales</taxon>
        <taxon>Candidatus Aphodosoma</taxon>
    </lineage>
</organism>
<evidence type="ECO:0000259" key="3">
    <source>
        <dbReference type="Pfam" id="PF00724"/>
    </source>
</evidence>
<dbReference type="CDD" id="cd02803">
    <property type="entry name" value="OYE_like_FMN_family"/>
    <property type="match status" value="1"/>
</dbReference>